<dbReference type="EMBL" id="JADDOJ010000057">
    <property type="protein sequence ID" value="MBE7941637.1"/>
    <property type="molecule type" value="Genomic_DNA"/>
</dbReference>
<evidence type="ECO:0000313" key="2">
    <source>
        <dbReference type="EMBL" id="MBE7941637.1"/>
    </source>
</evidence>
<dbReference type="RefSeq" id="WP_193781176.1">
    <property type="nucleotide sequence ID" value="NZ_JADDOJ010000057.1"/>
</dbReference>
<feature type="domain" description="Hemerythrin-like" evidence="1">
    <location>
        <begin position="9"/>
        <end position="118"/>
    </location>
</feature>
<name>A0ABR9SGZ8_9BURK</name>
<dbReference type="Proteomes" id="UP000715965">
    <property type="component" value="Unassembled WGS sequence"/>
</dbReference>
<sequence>MAQQDACTLLDQDHKEAEQMFQSYRSERDDSRKLALTERLCNALRVHIQIENEIFYPAFQQATRDNKLVDESRHEHDEALSMIDTLERAGRPDDATMQKLEAAIKDHVEDERTKMFPEARASQSMDLVGLAQQLQARKSELMAGHPA</sequence>
<gene>
    <name evidence="2" type="ORF">IM725_13740</name>
</gene>
<evidence type="ECO:0000259" key="1">
    <source>
        <dbReference type="Pfam" id="PF01814"/>
    </source>
</evidence>
<comment type="caution">
    <text evidence="2">The sequence shown here is derived from an EMBL/GenBank/DDBJ whole genome shotgun (WGS) entry which is preliminary data.</text>
</comment>
<keyword evidence="3" id="KW-1185">Reference proteome</keyword>
<organism evidence="2 3">
    <name type="scientific">Ramlibacter aquaticus</name>
    <dbReference type="NCBI Taxonomy" id="2780094"/>
    <lineage>
        <taxon>Bacteria</taxon>
        <taxon>Pseudomonadati</taxon>
        <taxon>Pseudomonadota</taxon>
        <taxon>Betaproteobacteria</taxon>
        <taxon>Burkholderiales</taxon>
        <taxon>Comamonadaceae</taxon>
        <taxon>Ramlibacter</taxon>
    </lineage>
</organism>
<dbReference type="Gene3D" id="1.20.120.520">
    <property type="entry name" value="nmb1532 protein domain like"/>
    <property type="match status" value="1"/>
</dbReference>
<dbReference type="InterPro" id="IPR012312">
    <property type="entry name" value="Hemerythrin-like"/>
</dbReference>
<reference evidence="2 3" key="1">
    <citation type="submission" date="2020-10" db="EMBL/GenBank/DDBJ databases">
        <title>Draft genome of Ramlibacter aquaticus LMG 30558.</title>
        <authorList>
            <person name="Props R."/>
        </authorList>
    </citation>
    <scope>NUCLEOTIDE SEQUENCE [LARGE SCALE GENOMIC DNA]</scope>
    <source>
        <strain evidence="2 3">LMG 30558</strain>
    </source>
</reference>
<accession>A0ABR9SGZ8</accession>
<evidence type="ECO:0000313" key="3">
    <source>
        <dbReference type="Proteomes" id="UP000715965"/>
    </source>
</evidence>
<dbReference type="Pfam" id="PF01814">
    <property type="entry name" value="Hemerythrin"/>
    <property type="match status" value="1"/>
</dbReference>
<dbReference type="PANTHER" id="PTHR35585">
    <property type="entry name" value="HHE DOMAIN PROTEIN (AFU_ORTHOLOGUE AFUA_4G00730)"/>
    <property type="match status" value="1"/>
</dbReference>
<dbReference type="PANTHER" id="PTHR35585:SF1">
    <property type="entry name" value="HHE DOMAIN PROTEIN (AFU_ORTHOLOGUE AFUA_4G00730)"/>
    <property type="match status" value="1"/>
</dbReference>
<proteinExistence type="predicted"/>
<protein>
    <submittedName>
        <fullName evidence="2">Hemerythrin domain-containing protein</fullName>
    </submittedName>
</protein>